<dbReference type="SUPFAM" id="SSF101756">
    <property type="entry name" value="Hypothetical protein YgiW"/>
    <property type="match status" value="1"/>
</dbReference>
<dbReference type="AlphaFoldDB" id="A0A1H6R787"/>
<accession>A0A1H6R787</accession>
<organism evidence="3 4">
    <name type="scientific">Allopseudospirillum japonicum</name>
    <dbReference type="NCBI Taxonomy" id="64971"/>
    <lineage>
        <taxon>Bacteria</taxon>
        <taxon>Pseudomonadati</taxon>
        <taxon>Pseudomonadota</taxon>
        <taxon>Gammaproteobacteria</taxon>
        <taxon>Oceanospirillales</taxon>
        <taxon>Oceanospirillaceae</taxon>
        <taxon>Allopseudospirillum</taxon>
    </lineage>
</organism>
<dbReference type="PANTHER" id="PTHR36571">
    <property type="entry name" value="PROTEIN YGIW"/>
    <property type="match status" value="1"/>
</dbReference>
<feature type="chain" id="PRO_5017245125" evidence="2">
    <location>
        <begin position="26"/>
        <end position="122"/>
    </location>
</feature>
<dbReference type="STRING" id="64971.SAMN05421831_103138"/>
<reference evidence="4" key="1">
    <citation type="submission" date="2016-10" db="EMBL/GenBank/DDBJ databases">
        <authorList>
            <person name="Varghese N."/>
            <person name="Submissions S."/>
        </authorList>
    </citation>
    <scope>NUCLEOTIDE SEQUENCE [LARGE SCALE GENOMIC DNA]</scope>
    <source>
        <strain evidence="4">DSM 7165</strain>
    </source>
</reference>
<sequence length="122" mass="13574">MLAMKSALLILAASLALTDVGVSQAQYTGPSAQPTLESIADVLKKAKDDQKVILHGYLIKQVSAEKYLFSDGQQEIQVEIDQEDFRGLQIDEKTHLKMIGEVEKDFLQSPEIEVDFLQVLPQ</sequence>
<dbReference type="InterPro" id="IPR036700">
    <property type="entry name" value="BOBF_sf"/>
</dbReference>
<dbReference type="RefSeq" id="WP_218138981.1">
    <property type="nucleotide sequence ID" value="NZ_FNYH01000003.1"/>
</dbReference>
<dbReference type="InterPro" id="IPR005220">
    <property type="entry name" value="CarO-like"/>
</dbReference>
<dbReference type="NCBIfam" id="NF033674">
    <property type="entry name" value="stress_OB_fold"/>
    <property type="match status" value="1"/>
</dbReference>
<evidence type="ECO:0000313" key="3">
    <source>
        <dbReference type="EMBL" id="SEI51661.1"/>
    </source>
</evidence>
<proteinExistence type="predicted"/>
<evidence type="ECO:0000256" key="2">
    <source>
        <dbReference type="SAM" id="SignalP"/>
    </source>
</evidence>
<dbReference type="Pfam" id="PF04076">
    <property type="entry name" value="BOF"/>
    <property type="match status" value="1"/>
</dbReference>
<evidence type="ECO:0000313" key="4">
    <source>
        <dbReference type="Proteomes" id="UP000242999"/>
    </source>
</evidence>
<protein>
    <submittedName>
        <fullName evidence="3">TIGR00156 family protein</fullName>
    </submittedName>
</protein>
<dbReference type="Proteomes" id="UP000242999">
    <property type="component" value="Unassembled WGS sequence"/>
</dbReference>
<name>A0A1H6R787_9GAMM</name>
<keyword evidence="1 2" id="KW-0732">Signal</keyword>
<dbReference type="PANTHER" id="PTHR36571:SF1">
    <property type="entry name" value="PROTEIN YGIW"/>
    <property type="match status" value="1"/>
</dbReference>
<evidence type="ECO:0000256" key="1">
    <source>
        <dbReference type="ARBA" id="ARBA00022729"/>
    </source>
</evidence>
<dbReference type="Gene3D" id="2.40.50.200">
    <property type="entry name" value="Bacterial OB-fold"/>
    <property type="match status" value="1"/>
</dbReference>
<gene>
    <name evidence="3" type="ORF">SAMN05421831_103138</name>
</gene>
<feature type="signal peptide" evidence="2">
    <location>
        <begin position="1"/>
        <end position="25"/>
    </location>
</feature>
<dbReference type="EMBL" id="FNYH01000003">
    <property type="protein sequence ID" value="SEI51661.1"/>
    <property type="molecule type" value="Genomic_DNA"/>
</dbReference>
<keyword evidence="4" id="KW-1185">Reference proteome</keyword>